<dbReference type="InterPro" id="IPR051799">
    <property type="entry name" value="NADH_flavin_oxidoreductase"/>
</dbReference>
<dbReference type="SUPFAM" id="SSF51395">
    <property type="entry name" value="FMN-linked oxidoreductases"/>
    <property type="match status" value="1"/>
</dbReference>
<dbReference type="RefSeq" id="WP_076400199.1">
    <property type="nucleotide sequence ID" value="NZ_FTOA01000003.1"/>
</dbReference>
<dbReference type="AlphaFoldDB" id="A0A1N7LQM1"/>
<sequence>MSYHRITRPLATVAGPLRNRLVCSPVSVNLADPSGAVNDEILHFYTSMARSGAGLVTIGATSVSPEGGSTEHGLKIGPPALDDGLRQLASAVKACGALVSLQVFHVGAQGNTAHSGQPVVGPSPYTCPDIGILAEELSLSAIARIEDEFAEAIVRALALGFDFVELHIAHGYLIHQFLSPFFNRRQDHYGGSPDNRLRFLCAIRDKAETRSPGCFRRVGARLSACDFIAGGLLPADMKAVVGVIEQASGGDGGAYYVVSAGIYETARLKYPAMRRGDYWRWAGYLAGLTSRPVVAQGGVRTLLQGEEILAAQPVALIGMAQALIADPDLLHKALAGDEGTTAVCIECGRCRYIKRSDLTFDCLLEPGYHPRVRDTAHHLAAPALLSN</sequence>
<protein>
    <submittedName>
        <fullName evidence="4">2,4-dienoyl-CoA reductase</fullName>
    </submittedName>
</protein>
<dbReference type="GO" id="GO:0010181">
    <property type="term" value="F:FMN binding"/>
    <property type="evidence" value="ECO:0007669"/>
    <property type="project" value="InterPro"/>
</dbReference>
<gene>
    <name evidence="4" type="ORF">SAMN05421779_103490</name>
</gene>
<reference evidence="4 5" key="1">
    <citation type="submission" date="2017-01" db="EMBL/GenBank/DDBJ databases">
        <authorList>
            <person name="Mah S.A."/>
            <person name="Swanson W.J."/>
            <person name="Moy G.W."/>
            <person name="Vacquier V.D."/>
        </authorList>
    </citation>
    <scope>NUCLEOTIDE SEQUENCE [LARGE SCALE GENOMIC DNA]</scope>
    <source>
        <strain evidence="4 5">DSM 11589</strain>
    </source>
</reference>
<dbReference type="EMBL" id="FTOA01000003">
    <property type="protein sequence ID" value="SIS76001.1"/>
    <property type="molecule type" value="Genomic_DNA"/>
</dbReference>
<dbReference type="CDD" id="cd02803">
    <property type="entry name" value="OYE_like_FMN_family"/>
    <property type="match status" value="1"/>
</dbReference>
<dbReference type="GO" id="GO:0016491">
    <property type="term" value="F:oxidoreductase activity"/>
    <property type="evidence" value="ECO:0007669"/>
    <property type="project" value="UniProtKB-KW"/>
</dbReference>
<dbReference type="OrthoDB" id="9804454at2"/>
<dbReference type="STRING" id="80876.SAMN05421779_103490"/>
<accession>A0A1N7LQM1</accession>
<dbReference type="PANTHER" id="PTHR43656">
    <property type="entry name" value="BINDING OXIDOREDUCTASE, PUTATIVE (AFU_ORTHOLOGUE AFUA_2G08260)-RELATED"/>
    <property type="match status" value="1"/>
</dbReference>
<evidence type="ECO:0000256" key="1">
    <source>
        <dbReference type="ARBA" id="ARBA00022630"/>
    </source>
</evidence>
<evidence type="ECO:0000313" key="4">
    <source>
        <dbReference type="EMBL" id="SIS76001.1"/>
    </source>
</evidence>
<dbReference type="Gene3D" id="3.20.20.70">
    <property type="entry name" value="Aldolase class I"/>
    <property type="match status" value="1"/>
</dbReference>
<dbReference type="InterPro" id="IPR013785">
    <property type="entry name" value="Aldolase_TIM"/>
</dbReference>
<evidence type="ECO:0000256" key="2">
    <source>
        <dbReference type="ARBA" id="ARBA00023002"/>
    </source>
</evidence>
<evidence type="ECO:0000313" key="5">
    <source>
        <dbReference type="Proteomes" id="UP000185678"/>
    </source>
</evidence>
<organism evidence="4 5">
    <name type="scientific">Insolitispirillum peregrinum</name>
    <dbReference type="NCBI Taxonomy" id="80876"/>
    <lineage>
        <taxon>Bacteria</taxon>
        <taxon>Pseudomonadati</taxon>
        <taxon>Pseudomonadota</taxon>
        <taxon>Alphaproteobacteria</taxon>
        <taxon>Rhodospirillales</taxon>
        <taxon>Novispirillaceae</taxon>
        <taxon>Insolitispirillum</taxon>
    </lineage>
</organism>
<keyword evidence="5" id="KW-1185">Reference proteome</keyword>
<keyword evidence="2" id="KW-0560">Oxidoreductase</keyword>
<dbReference type="InterPro" id="IPR001155">
    <property type="entry name" value="OxRdtase_FMN_N"/>
</dbReference>
<feature type="domain" description="NADH:flavin oxidoreductase/NADH oxidase N-terminal" evidence="3">
    <location>
        <begin position="16"/>
        <end position="333"/>
    </location>
</feature>
<keyword evidence="1" id="KW-0285">Flavoprotein</keyword>
<dbReference type="PANTHER" id="PTHR43656:SF2">
    <property type="entry name" value="BINDING OXIDOREDUCTASE, PUTATIVE (AFU_ORTHOLOGUE AFUA_2G08260)-RELATED"/>
    <property type="match status" value="1"/>
</dbReference>
<name>A0A1N7LQM1_9PROT</name>
<dbReference type="Proteomes" id="UP000185678">
    <property type="component" value="Unassembled WGS sequence"/>
</dbReference>
<evidence type="ECO:0000259" key="3">
    <source>
        <dbReference type="Pfam" id="PF00724"/>
    </source>
</evidence>
<dbReference type="Pfam" id="PF00724">
    <property type="entry name" value="Oxidored_FMN"/>
    <property type="match status" value="1"/>
</dbReference>
<proteinExistence type="predicted"/>